<dbReference type="AlphaFoldDB" id="A0A650FH47"/>
<dbReference type="GO" id="GO:0000428">
    <property type="term" value="C:DNA-directed RNA polymerase complex"/>
    <property type="evidence" value="ECO:0007669"/>
    <property type="project" value="UniProtKB-KW"/>
</dbReference>
<protein>
    <submittedName>
        <fullName evidence="5">RNA polymerase alpha subunit</fullName>
    </submittedName>
</protein>
<reference evidence="5" key="1">
    <citation type="journal article" date="2019" name="J. ISSAAS">
        <title>Phylogenomics of Selaginellaceae with special reference to the enigmatic sanguinolenta group.</title>
        <authorList>
            <person name="Zhang H.-R."/>
            <person name="Wei R."/>
            <person name="Xiang Q.-P."/>
            <person name="Zhang X.-C."/>
        </authorList>
    </citation>
    <scope>NUCLEOTIDE SEQUENCE</scope>
</reference>
<keyword evidence="5" id="KW-0150">Chloroplast</keyword>
<dbReference type="InterPro" id="IPR036603">
    <property type="entry name" value="RBP11-like"/>
</dbReference>
<sequence>MGKAPLPAGPAYWRCIEPKVDNERPYHSRPIISPPRIGQANTPGIATRRASPGESEGACITLARSPTRINHEYPAVAGIRESVHDTLMNLKGTVPKSNSSVAREAYISLAGPGKVTAQDIVLPPSVGTIDPAQHTATITKKIHSNIGSRIERGCGYRRRSMIEYQNGNSPPDAVPMPIRNANHSIHRSESHRGGGMMKEMPPLEIRTNGSPTPEEAIHEAYRNSMNLFSRPFPRDDG</sequence>
<dbReference type="Pfam" id="PF01000">
    <property type="entry name" value="RNA_pol_A_bac"/>
    <property type="match status" value="1"/>
</dbReference>
<keyword evidence="1" id="KW-0240">DNA-directed RNA polymerase</keyword>
<evidence type="ECO:0000256" key="2">
    <source>
        <dbReference type="ARBA" id="ARBA00023163"/>
    </source>
</evidence>
<dbReference type="Gene3D" id="3.30.1360.10">
    <property type="entry name" value="RNA polymerase, RBP11-like subunit"/>
    <property type="match status" value="1"/>
</dbReference>
<dbReference type="GO" id="GO:0003899">
    <property type="term" value="F:DNA-directed RNA polymerase activity"/>
    <property type="evidence" value="ECO:0007669"/>
    <property type="project" value="InterPro"/>
</dbReference>
<name>A0A650FH47_9TRAC</name>
<evidence type="ECO:0000256" key="3">
    <source>
        <dbReference type="SAM" id="MobiDB-lite"/>
    </source>
</evidence>
<dbReference type="CDD" id="cd06928">
    <property type="entry name" value="RNAP_alpha_NTD"/>
    <property type="match status" value="1"/>
</dbReference>
<dbReference type="Gene3D" id="2.170.120.12">
    <property type="entry name" value="DNA-directed RNA polymerase, insert domain"/>
    <property type="match status" value="1"/>
</dbReference>
<keyword evidence="5" id="KW-0934">Plastid</keyword>
<dbReference type="InterPro" id="IPR011262">
    <property type="entry name" value="DNA-dir_RNA_pol_insert"/>
</dbReference>
<evidence type="ECO:0000259" key="4">
    <source>
        <dbReference type="Pfam" id="PF01000"/>
    </source>
</evidence>
<feature type="domain" description="DNA-directed RNA polymerase insert" evidence="4">
    <location>
        <begin position="69"/>
        <end position="160"/>
    </location>
</feature>
<evidence type="ECO:0000313" key="5">
    <source>
        <dbReference type="EMBL" id="QGU93104.1"/>
    </source>
</evidence>
<dbReference type="InterPro" id="IPR036643">
    <property type="entry name" value="RNApol_insert_sf"/>
</dbReference>
<feature type="region of interest" description="Disordered" evidence="3">
    <location>
        <begin position="28"/>
        <end position="53"/>
    </location>
</feature>
<dbReference type="SUPFAM" id="SSF55257">
    <property type="entry name" value="RBP11-like subunits of RNA polymerase"/>
    <property type="match status" value="1"/>
</dbReference>
<proteinExistence type="predicted"/>
<keyword evidence="2" id="KW-0804">Transcription</keyword>
<dbReference type="GO" id="GO:0006351">
    <property type="term" value="P:DNA-templated transcription"/>
    <property type="evidence" value="ECO:0007669"/>
    <property type="project" value="InterPro"/>
</dbReference>
<evidence type="ECO:0000256" key="1">
    <source>
        <dbReference type="ARBA" id="ARBA00022478"/>
    </source>
</evidence>
<dbReference type="SUPFAM" id="SSF56553">
    <property type="entry name" value="Insert subdomain of RNA polymerase alpha subunit"/>
    <property type="match status" value="1"/>
</dbReference>
<accession>A0A650FH47</accession>
<geneLocation type="chloroplast" evidence="5"/>
<gene>
    <name evidence="5" type="primary">rpoA</name>
</gene>
<dbReference type="GO" id="GO:0046983">
    <property type="term" value="F:protein dimerization activity"/>
    <property type="evidence" value="ECO:0007669"/>
    <property type="project" value="InterPro"/>
</dbReference>
<organism evidence="5">
    <name type="scientific">Selaginella nummulariifolia</name>
    <dbReference type="NCBI Taxonomy" id="1715387"/>
    <lineage>
        <taxon>Eukaryota</taxon>
        <taxon>Viridiplantae</taxon>
        <taxon>Streptophyta</taxon>
        <taxon>Embryophyta</taxon>
        <taxon>Tracheophyta</taxon>
        <taxon>Lycopodiopsida</taxon>
        <taxon>Selaginellales</taxon>
        <taxon>Selaginellaceae</taxon>
        <taxon>Selaginella</taxon>
    </lineage>
</organism>
<dbReference type="EMBL" id="MK622381">
    <property type="protein sequence ID" value="QGU93104.1"/>
    <property type="molecule type" value="Genomic_DNA"/>
</dbReference>